<evidence type="ECO:0000313" key="3">
    <source>
        <dbReference type="Proteomes" id="UP000479756"/>
    </source>
</evidence>
<evidence type="ECO:0000313" key="2">
    <source>
        <dbReference type="EMBL" id="NEM90621.1"/>
    </source>
</evidence>
<feature type="transmembrane region" description="Helical" evidence="1">
    <location>
        <begin position="197"/>
        <end position="215"/>
    </location>
</feature>
<protein>
    <recommendedName>
        <fullName evidence="4">PH domain-containing protein</fullName>
    </recommendedName>
</protein>
<dbReference type="EMBL" id="JAAGWZ010000001">
    <property type="protein sequence ID" value="NEM90621.1"/>
    <property type="molecule type" value="Genomic_DNA"/>
</dbReference>
<reference evidence="2 3" key="1">
    <citation type="journal article" date="2014" name="Int. J. Syst. Evol. Microbiol.">
        <title>Description of Galbitalea soli gen. nov., sp. nov., and Frondihabitans sucicola sp. nov.</title>
        <authorList>
            <person name="Kim S.J."/>
            <person name="Lim J.M."/>
            <person name="Ahn J.H."/>
            <person name="Weon H.Y."/>
            <person name="Hamada M."/>
            <person name="Suzuki K."/>
            <person name="Ahn T.Y."/>
            <person name="Kwon S.W."/>
        </authorList>
    </citation>
    <scope>NUCLEOTIDE SEQUENCE [LARGE SCALE GENOMIC DNA]</scope>
    <source>
        <strain evidence="2 3">NBRC 108727</strain>
    </source>
</reference>
<keyword evidence="1" id="KW-1133">Transmembrane helix</keyword>
<organism evidence="2 3">
    <name type="scientific">Galbitalea soli</name>
    <dbReference type="NCBI Taxonomy" id="1268042"/>
    <lineage>
        <taxon>Bacteria</taxon>
        <taxon>Bacillati</taxon>
        <taxon>Actinomycetota</taxon>
        <taxon>Actinomycetes</taxon>
        <taxon>Micrococcales</taxon>
        <taxon>Microbacteriaceae</taxon>
        <taxon>Galbitalea</taxon>
    </lineage>
</organism>
<proteinExistence type="predicted"/>
<keyword evidence="3" id="KW-1185">Reference proteome</keyword>
<gene>
    <name evidence="2" type="ORF">G3T37_04560</name>
</gene>
<keyword evidence="1" id="KW-0812">Transmembrane</keyword>
<feature type="transmembrane region" description="Helical" evidence="1">
    <location>
        <begin position="41"/>
        <end position="60"/>
    </location>
</feature>
<comment type="caution">
    <text evidence="2">The sequence shown here is derived from an EMBL/GenBank/DDBJ whole genome shotgun (WGS) entry which is preliminary data.</text>
</comment>
<feature type="transmembrane region" description="Helical" evidence="1">
    <location>
        <begin position="14"/>
        <end position="35"/>
    </location>
</feature>
<dbReference type="RefSeq" id="WP_163472253.1">
    <property type="nucleotide sequence ID" value="NZ_JAAGWZ010000001.1"/>
</dbReference>
<evidence type="ECO:0008006" key="4">
    <source>
        <dbReference type="Google" id="ProtNLM"/>
    </source>
</evidence>
<dbReference type="AlphaFoldDB" id="A0A7C9TQ22"/>
<name>A0A7C9TQ22_9MICO</name>
<sequence length="216" mass="23284">MDSRRGDVTLRSRLSRILTVFVVLICVVGEGGFLLRGDYSTGLHAVGPLGLVAFGMYLLYWAPAITITPATVVVVNPLRTWEVTWPAIVDIETRWALTIVTAAASRITVWAAPTPSAAGAATRMRRNVYGQAVYERSRPAQARRSGGDMTAAQRRELPGSVARLAPLLLTQQWEEYREAGLLGAVEGAGVTRRWHRGAIIVLAALVAATIIGALLP</sequence>
<evidence type="ECO:0000256" key="1">
    <source>
        <dbReference type="SAM" id="Phobius"/>
    </source>
</evidence>
<keyword evidence="1" id="KW-0472">Membrane</keyword>
<accession>A0A7C9TQ22</accession>
<dbReference type="Proteomes" id="UP000479756">
    <property type="component" value="Unassembled WGS sequence"/>
</dbReference>